<dbReference type="OrthoDB" id="7676871at2"/>
<evidence type="ECO:0000313" key="1">
    <source>
        <dbReference type="EMBL" id="AXK81518.1"/>
    </source>
</evidence>
<proteinExistence type="predicted"/>
<evidence type="ECO:0000313" key="2">
    <source>
        <dbReference type="Proteomes" id="UP000254889"/>
    </source>
</evidence>
<organism evidence="1 2">
    <name type="scientific">Pseudolabrys taiwanensis</name>
    <dbReference type="NCBI Taxonomy" id="331696"/>
    <lineage>
        <taxon>Bacteria</taxon>
        <taxon>Pseudomonadati</taxon>
        <taxon>Pseudomonadota</taxon>
        <taxon>Alphaproteobacteria</taxon>
        <taxon>Hyphomicrobiales</taxon>
        <taxon>Xanthobacteraceae</taxon>
        <taxon>Pseudolabrys</taxon>
    </lineage>
</organism>
<keyword evidence="1" id="KW-0282">Flagellum</keyword>
<keyword evidence="1" id="KW-0966">Cell projection</keyword>
<keyword evidence="1" id="KW-0969">Cilium</keyword>
<dbReference type="Proteomes" id="UP000254889">
    <property type="component" value="Chromosome"/>
</dbReference>
<reference evidence="1 2" key="1">
    <citation type="submission" date="2018-07" db="EMBL/GenBank/DDBJ databases">
        <authorList>
            <person name="Quirk P.G."/>
            <person name="Krulwich T.A."/>
        </authorList>
    </citation>
    <scope>NUCLEOTIDE SEQUENCE [LARGE SCALE GENOMIC DNA]</scope>
    <source>
        <strain evidence="1 2">CC-BB4</strain>
    </source>
</reference>
<dbReference type="EMBL" id="CP031417">
    <property type="protein sequence ID" value="AXK81518.1"/>
    <property type="molecule type" value="Genomic_DNA"/>
</dbReference>
<dbReference type="AlphaFoldDB" id="A0A345ZX71"/>
<dbReference type="RefSeq" id="WP_115691897.1">
    <property type="nucleotide sequence ID" value="NZ_CP031417.1"/>
</dbReference>
<protein>
    <submittedName>
        <fullName evidence="1">Flagellar protein FlgN</fullName>
    </submittedName>
</protein>
<name>A0A345ZX71_9HYPH</name>
<gene>
    <name evidence="1" type="ORF">DW352_13945</name>
</gene>
<sequence length="147" mass="16222">MIAQNNEADTAAEALVALIDEFIGVVKEENAMLARGLPASLSVVAKRKAELAAAFEVWANAATARTFRIDMASEPVRKRFLDRLAFFQETMNDNIVHLEAAMEASRRRIDAVMAAIRDEMVEASPYGANGKTYHVRSYTAVRPGTYI</sequence>
<keyword evidence="2" id="KW-1185">Reference proteome</keyword>
<dbReference type="KEGG" id="ptaw:DW352_13945"/>
<accession>A0A345ZX71</accession>